<evidence type="ECO:0000313" key="2">
    <source>
        <dbReference type="EMBL" id="MBD2843184.1"/>
    </source>
</evidence>
<name>A0ABR8KXL3_9SPHN</name>
<protein>
    <submittedName>
        <fullName evidence="2">UrcA family protein</fullName>
    </submittedName>
</protein>
<comment type="caution">
    <text evidence="2">The sequence shown here is derived from an EMBL/GenBank/DDBJ whole genome shotgun (WGS) entry which is preliminary data.</text>
</comment>
<dbReference type="EMBL" id="JACXLC010000001">
    <property type="protein sequence ID" value="MBD2843184.1"/>
    <property type="molecule type" value="Genomic_DNA"/>
</dbReference>
<keyword evidence="1" id="KW-0732">Signal</keyword>
<dbReference type="NCBIfam" id="TIGR04433">
    <property type="entry name" value="UrcA_uranyl"/>
    <property type="match status" value="1"/>
</dbReference>
<reference evidence="2 3" key="1">
    <citation type="submission" date="2020-09" db="EMBL/GenBank/DDBJ databases">
        <authorList>
            <person name="Yoon J.-W."/>
        </authorList>
    </citation>
    <scope>NUCLEOTIDE SEQUENCE [LARGE SCALE GENOMIC DNA]</scope>
    <source>
        <strain evidence="2 3">KMU-140</strain>
    </source>
</reference>
<evidence type="ECO:0000313" key="3">
    <source>
        <dbReference type="Proteomes" id="UP000635384"/>
    </source>
</evidence>
<dbReference type="RefSeq" id="WP_190788574.1">
    <property type="nucleotide sequence ID" value="NZ_JACXLC010000001.1"/>
</dbReference>
<accession>A0ABR8KXL3</accession>
<keyword evidence="3" id="KW-1185">Reference proteome</keyword>
<dbReference type="Proteomes" id="UP000635384">
    <property type="component" value="Unassembled WGS sequence"/>
</dbReference>
<feature type="chain" id="PRO_5047485018" evidence="1">
    <location>
        <begin position="23"/>
        <end position="102"/>
    </location>
</feature>
<organism evidence="2 3">
    <name type="scientific">Erythrobacter rubeus</name>
    <dbReference type="NCBI Taxonomy" id="2760803"/>
    <lineage>
        <taxon>Bacteria</taxon>
        <taxon>Pseudomonadati</taxon>
        <taxon>Pseudomonadota</taxon>
        <taxon>Alphaproteobacteria</taxon>
        <taxon>Sphingomonadales</taxon>
        <taxon>Erythrobacteraceae</taxon>
        <taxon>Erythrobacter/Porphyrobacter group</taxon>
        <taxon>Erythrobacter</taxon>
    </lineage>
</organism>
<evidence type="ECO:0000256" key="1">
    <source>
        <dbReference type="SAM" id="SignalP"/>
    </source>
</evidence>
<dbReference type="InterPro" id="IPR030972">
    <property type="entry name" value="UrcA_uranyl"/>
</dbReference>
<sequence>MKTFAIAAASFGLIATSAPALADTVEQNSETISIAGLDLSTAEGQEMLDRRIDRVARTVCGVGKTRTGTRIPSHSARTCYEKAVVSAKEQVAAMIESAQRGG</sequence>
<feature type="signal peptide" evidence="1">
    <location>
        <begin position="1"/>
        <end position="22"/>
    </location>
</feature>
<gene>
    <name evidence="2" type="ORF">IB285_13060</name>
</gene>
<proteinExistence type="predicted"/>